<dbReference type="AlphaFoldDB" id="A0A6J6X784"/>
<protein>
    <submittedName>
        <fullName evidence="1">Unannotated protein</fullName>
    </submittedName>
</protein>
<name>A0A6J6X784_9ZZZZ</name>
<sequence>MSGVVNCGMQQFRLALAGVLTCGLLTFGATRGSAMQSSVAAPEECTAQSVVNGVNAAGSSRVVVVAAYGCEGSWAYLWADVNVGTETIGVTMVLKWRPDLNQWRPTDRSVTCVEGHLPETVYRQGCFSN</sequence>
<reference evidence="1" key="1">
    <citation type="submission" date="2020-05" db="EMBL/GenBank/DDBJ databases">
        <authorList>
            <person name="Chiriac C."/>
            <person name="Salcher M."/>
            <person name="Ghai R."/>
            <person name="Kavagutti S V."/>
        </authorList>
    </citation>
    <scope>NUCLEOTIDE SEQUENCE</scope>
</reference>
<evidence type="ECO:0000313" key="1">
    <source>
        <dbReference type="EMBL" id="CAB4789897.1"/>
    </source>
</evidence>
<gene>
    <name evidence="1" type="ORF">UFOPK2958_01095</name>
</gene>
<proteinExistence type="predicted"/>
<dbReference type="EMBL" id="CAFAAB010000134">
    <property type="protein sequence ID" value="CAB4789897.1"/>
    <property type="molecule type" value="Genomic_DNA"/>
</dbReference>
<organism evidence="1">
    <name type="scientific">freshwater metagenome</name>
    <dbReference type="NCBI Taxonomy" id="449393"/>
    <lineage>
        <taxon>unclassified sequences</taxon>
        <taxon>metagenomes</taxon>
        <taxon>ecological metagenomes</taxon>
    </lineage>
</organism>
<accession>A0A6J6X784</accession>